<dbReference type="AlphaFoldDB" id="X0PPX4"/>
<accession>X0PPX4</accession>
<comment type="function">
    <text evidence="1 8">Attaches a formyl group to the free amino group of methionyl-tRNA(fMet). The formyl group appears to play a dual role in the initiator identity of N-formylmethionyl-tRNA by promoting its recognition by IF2 and preventing the misappropriation of this tRNA by the elongation apparatus.</text>
</comment>
<dbReference type="InterPro" id="IPR011034">
    <property type="entry name" value="Formyl_transferase-like_C_sf"/>
</dbReference>
<keyword evidence="6 8" id="KW-0648">Protein biosynthesis</keyword>
<feature type="binding site" evidence="8">
    <location>
        <begin position="110"/>
        <end position="113"/>
    </location>
    <ligand>
        <name>(6S)-5,6,7,8-tetrahydrofolate</name>
        <dbReference type="ChEBI" id="CHEBI:57453"/>
    </ligand>
</feature>
<dbReference type="InterPro" id="IPR044135">
    <property type="entry name" value="Met-tRNA-FMT_C"/>
</dbReference>
<dbReference type="RefSeq" id="WP_035452451.1">
    <property type="nucleotide sequence ID" value="NZ_AZGA01000011.1"/>
</dbReference>
<dbReference type="FunFam" id="3.40.50.170:FF:000004">
    <property type="entry name" value="Methionyl-tRNA formyltransferase"/>
    <property type="match status" value="1"/>
</dbReference>
<dbReference type="InterPro" id="IPR041711">
    <property type="entry name" value="Met-tRNA-FMT_N"/>
</dbReference>
<dbReference type="PANTHER" id="PTHR11138">
    <property type="entry name" value="METHIONYL-TRNA FORMYLTRANSFERASE"/>
    <property type="match status" value="1"/>
</dbReference>
<feature type="domain" description="Formyl transferase C-terminal" evidence="10">
    <location>
        <begin position="205"/>
        <end position="304"/>
    </location>
</feature>
<dbReference type="Gene3D" id="3.40.50.170">
    <property type="entry name" value="Formyl transferase, N-terminal domain"/>
    <property type="match status" value="1"/>
</dbReference>
<dbReference type="InterPro" id="IPR036477">
    <property type="entry name" value="Formyl_transf_N_sf"/>
</dbReference>
<evidence type="ECO:0000256" key="2">
    <source>
        <dbReference type="ARBA" id="ARBA00010699"/>
    </source>
</evidence>
<dbReference type="PANTHER" id="PTHR11138:SF5">
    <property type="entry name" value="METHIONYL-TRNA FORMYLTRANSFERASE, MITOCHONDRIAL"/>
    <property type="match status" value="1"/>
</dbReference>
<dbReference type="SUPFAM" id="SSF50486">
    <property type="entry name" value="FMT C-terminal domain-like"/>
    <property type="match status" value="1"/>
</dbReference>
<evidence type="ECO:0000259" key="10">
    <source>
        <dbReference type="Pfam" id="PF02911"/>
    </source>
</evidence>
<keyword evidence="5 8" id="KW-0808">Transferase</keyword>
<evidence type="ECO:0000256" key="1">
    <source>
        <dbReference type="ARBA" id="ARBA00002606"/>
    </source>
</evidence>
<dbReference type="InterPro" id="IPR005793">
    <property type="entry name" value="Formyl_trans_C"/>
</dbReference>
<evidence type="ECO:0000256" key="6">
    <source>
        <dbReference type="ARBA" id="ARBA00022917"/>
    </source>
</evidence>
<dbReference type="EC" id="2.1.2.9" evidence="3 8"/>
<dbReference type="Pfam" id="PF02911">
    <property type="entry name" value="Formyl_trans_C"/>
    <property type="match status" value="1"/>
</dbReference>
<feature type="domain" description="Formyl transferase N-terminal" evidence="9">
    <location>
        <begin position="7"/>
        <end position="181"/>
    </location>
</feature>
<dbReference type="GO" id="GO:0004479">
    <property type="term" value="F:methionyl-tRNA formyltransferase activity"/>
    <property type="evidence" value="ECO:0007669"/>
    <property type="project" value="UniProtKB-UniRule"/>
</dbReference>
<dbReference type="EMBL" id="AZGA01000011">
    <property type="protein sequence ID" value="KRM35859.1"/>
    <property type="molecule type" value="Genomic_DNA"/>
</dbReference>
<dbReference type="InterPro" id="IPR001555">
    <property type="entry name" value="GART_AS"/>
</dbReference>
<evidence type="ECO:0000256" key="8">
    <source>
        <dbReference type="HAMAP-Rule" id="MF_00182"/>
    </source>
</evidence>
<evidence type="ECO:0000256" key="4">
    <source>
        <dbReference type="ARBA" id="ARBA00016014"/>
    </source>
</evidence>
<dbReference type="NCBIfam" id="TIGR00460">
    <property type="entry name" value="fmt"/>
    <property type="match status" value="1"/>
</dbReference>
<dbReference type="CDD" id="cd08704">
    <property type="entry name" value="Met_tRNA_FMT_C"/>
    <property type="match status" value="1"/>
</dbReference>
<dbReference type="PROSITE" id="PS00373">
    <property type="entry name" value="GART"/>
    <property type="match status" value="1"/>
</dbReference>
<comment type="caution">
    <text evidence="11">The sequence shown here is derived from an EMBL/GenBank/DDBJ whole genome shotgun (WGS) entry which is preliminary data.</text>
</comment>
<reference evidence="11 12" key="1">
    <citation type="journal article" date="2015" name="Genome Announc.">
        <title>Expanding the biotechnology potential of lactobacilli through comparative genomics of 213 strains and associated genera.</title>
        <authorList>
            <person name="Sun Z."/>
            <person name="Harris H.M."/>
            <person name="McCann A."/>
            <person name="Guo C."/>
            <person name="Argimon S."/>
            <person name="Zhang W."/>
            <person name="Yang X."/>
            <person name="Jeffery I.B."/>
            <person name="Cooney J.C."/>
            <person name="Kagawa T.F."/>
            <person name="Liu W."/>
            <person name="Song Y."/>
            <person name="Salvetti E."/>
            <person name="Wrobel A."/>
            <person name="Rasinkangas P."/>
            <person name="Parkhill J."/>
            <person name="Rea M.C."/>
            <person name="O'Sullivan O."/>
            <person name="Ritari J."/>
            <person name="Douillard F.P."/>
            <person name="Paul Ross R."/>
            <person name="Yang R."/>
            <person name="Briner A.E."/>
            <person name="Felis G.E."/>
            <person name="de Vos W.M."/>
            <person name="Barrangou R."/>
            <person name="Klaenhammer T.R."/>
            <person name="Caufield P.W."/>
            <person name="Cui Y."/>
            <person name="Zhang H."/>
            <person name="O'Toole P.W."/>
        </authorList>
    </citation>
    <scope>NUCLEOTIDE SEQUENCE [LARGE SCALE GENOMIC DNA]</scope>
    <source>
        <strain evidence="11 12">DSM 18527</strain>
    </source>
</reference>
<proteinExistence type="inferred from homology"/>
<dbReference type="OrthoDB" id="9802815at2"/>
<comment type="catalytic activity">
    <reaction evidence="7 8">
        <text>L-methionyl-tRNA(fMet) + (6R)-10-formyltetrahydrofolate = N-formyl-L-methionyl-tRNA(fMet) + (6S)-5,6,7,8-tetrahydrofolate + H(+)</text>
        <dbReference type="Rhea" id="RHEA:24380"/>
        <dbReference type="Rhea" id="RHEA-COMP:9952"/>
        <dbReference type="Rhea" id="RHEA-COMP:9953"/>
        <dbReference type="ChEBI" id="CHEBI:15378"/>
        <dbReference type="ChEBI" id="CHEBI:57453"/>
        <dbReference type="ChEBI" id="CHEBI:78530"/>
        <dbReference type="ChEBI" id="CHEBI:78844"/>
        <dbReference type="ChEBI" id="CHEBI:195366"/>
        <dbReference type="EC" id="2.1.2.9"/>
    </reaction>
</comment>
<sequence length="325" mass="34570">MSSIIFMGTPDFSVVVLKGLLAAGYDIKAVVTQPDKPVGRKHKLTPSPVKAFASEAGLEVLQPVKISGSPEAARIQALQPDFIITAAFGQFLPMSVLNAAKIAAVNVHGSLLPKYRGGAPIQMAIMNGERKTGITIMYMAKKMDAGDMLAQAAIPIETTDTSGSIFEKLSQVGSKLLLETLPKIAAGTIVPKAQDPDKVTIAYNLTPEQEVLDFTHTASQLDRQIRALNPDPGAYTYFEGQRLKVWLAKVVDVPNDGALPGTVLIKNKKELIISTGSELESLALLELQPAGKAKMPVAAFLNGLGQQLEVGTPFIEKIPGGGTHH</sequence>
<name>X0PPX4_9LACO</name>
<dbReference type="HAMAP" id="MF_00182">
    <property type="entry name" value="Formyl_trans"/>
    <property type="match status" value="1"/>
</dbReference>
<dbReference type="InterPro" id="IPR005794">
    <property type="entry name" value="Fmt"/>
</dbReference>
<keyword evidence="12" id="KW-1185">Reference proteome</keyword>
<evidence type="ECO:0000256" key="5">
    <source>
        <dbReference type="ARBA" id="ARBA00022679"/>
    </source>
</evidence>
<evidence type="ECO:0000256" key="7">
    <source>
        <dbReference type="ARBA" id="ARBA00048558"/>
    </source>
</evidence>
<comment type="similarity">
    <text evidence="2 8">Belongs to the Fmt family.</text>
</comment>
<gene>
    <name evidence="8" type="primary">fmt</name>
    <name evidence="11" type="ORF">FC83_GL000887</name>
</gene>
<dbReference type="CDD" id="cd08646">
    <property type="entry name" value="FMT_core_Met-tRNA-FMT_N"/>
    <property type="match status" value="1"/>
</dbReference>
<dbReference type="eggNOG" id="COG0223">
    <property type="taxonomic scope" value="Bacteria"/>
</dbReference>
<evidence type="ECO:0000313" key="12">
    <source>
        <dbReference type="Proteomes" id="UP000051236"/>
    </source>
</evidence>
<dbReference type="Gene3D" id="3.10.25.10">
    <property type="entry name" value="Formyl transferase, C-terminal domain"/>
    <property type="match status" value="1"/>
</dbReference>
<dbReference type="PATRIC" id="fig|1423734.3.peg.895"/>
<evidence type="ECO:0000313" key="11">
    <source>
        <dbReference type="EMBL" id="KRM35859.1"/>
    </source>
</evidence>
<organism evidence="11 12">
    <name type="scientific">Agrilactobacillus composti DSM 18527 = JCM 14202</name>
    <dbReference type="NCBI Taxonomy" id="1423734"/>
    <lineage>
        <taxon>Bacteria</taxon>
        <taxon>Bacillati</taxon>
        <taxon>Bacillota</taxon>
        <taxon>Bacilli</taxon>
        <taxon>Lactobacillales</taxon>
        <taxon>Lactobacillaceae</taxon>
        <taxon>Agrilactobacillus</taxon>
    </lineage>
</organism>
<dbReference type="GO" id="GO:0005829">
    <property type="term" value="C:cytosol"/>
    <property type="evidence" value="ECO:0007669"/>
    <property type="project" value="TreeGrafter"/>
</dbReference>
<dbReference type="Pfam" id="PF00551">
    <property type="entry name" value="Formyl_trans_N"/>
    <property type="match status" value="1"/>
</dbReference>
<evidence type="ECO:0000259" key="9">
    <source>
        <dbReference type="Pfam" id="PF00551"/>
    </source>
</evidence>
<evidence type="ECO:0000256" key="3">
    <source>
        <dbReference type="ARBA" id="ARBA00012261"/>
    </source>
</evidence>
<dbReference type="InterPro" id="IPR037022">
    <property type="entry name" value="Formyl_trans_C_sf"/>
</dbReference>
<dbReference type="STRING" id="1423734.FC83_GL000887"/>
<protein>
    <recommendedName>
        <fullName evidence="4 8">Methionyl-tRNA formyltransferase</fullName>
        <ecNumber evidence="3 8">2.1.2.9</ecNumber>
    </recommendedName>
</protein>
<dbReference type="InterPro" id="IPR002376">
    <property type="entry name" value="Formyl_transf_N"/>
</dbReference>
<dbReference type="SUPFAM" id="SSF53328">
    <property type="entry name" value="Formyltransferase"/>
    <property type="match status" value="1"/>
</dbReference>
<dbReference type="Proteomes" id="UP000051236">
    <property type="component" value="Unassembled WGS sequence"/>
</dbReference>